<dbReference type="Pfam" id="PF00378">
    <property type="entry name" value="ECH_1"/>
    <property type="match status" value="1"/>
</dbReference>
<organism evidence="3 4">
    <name type="scientific">Zasmidium cellare</name>
    <name type="common">Wine cellar mold</name>
    <name type="synonym">Racodium cellare</name>
    <dbReference type="NCBI Taxonomy" id="395010"/>
    <lineage>
        <taxon>Eukaryota</taxon>
        <taxon>Fungi</taxon>
        <taxon>Dikarya</taxon>
        <taxon>Ascomycota</taxon>
        <taxon>Pezizomycotina</taxon>
        <taxon>Dothideomycetes</taxon>
        <taxon>Dothideomycetidae</taxon>
        <taxon>Mycosphaerellales</taxon>
        <taxon>Mycosphaerellaceae</taxon>
        <taxon>Zasmidium</taxon>
    </lineage>
</organism>
<keyword evidence="4" id="KW-1185">Reference proteome</keyword>
<dbReference type="SUPFAM" id="SSF52096">
    <property type="entry name" value="ClpP/crotonase"/>
    <property type="match status" value="1"/>
</dbReference>
<keyword evidence="2" id="KW-0843">Virulence</keyword>
<comment type="similarity">
    <text evidence="1">Belongs to the enoyl-CoA hydratase/isomerase family.</text>
</comment>
<dbReference type="Gene3D" id="3.90.226.10">
    <property type="entry name" value="2-enoyl-CoA Hydratase, Chain A, domain 1"/>
    <property type="match status" value="1"/>
</dbReference>
<dbReference type="CDD" id="cd06558">
    <property type="entry name" value="crotonase-like"/>
    <property type="match status" value="1"/>
</dbReference>
<sequence length="187" mass="20790">MNGSAAGIGMTMTLAAAIRIAHSSSKYAFPFAQRGVTMESNSSFFLPRLIGYSKAIYLLTTGESQRGDSKFFSSLFHEIYDERERVLSRALEIATLIAEKTSGLAGFLSRELMWRGPPTPEEAHILESAIGYSISNSSDVKEGVDSFFEKRRPKFEATLEKDGPSIYPWYREVDVGTTRPRKATSKL</sequence>
<accession>A0ABR0E3G5</accession>
<dbReference type="Proteomes" id="UP001305779">
    <property type="component" value="Unassembled WGS sequence"/>
</dbReference>
<dbReference type="InterPro" id="IPR014748">
    <property type="entry name" value="Enoyl-CoA_hydra_C"/>
</dbReference>
<evidence type="ECO:0000313" key="4">
    <source>
        <dbReference type="Proteomes" id="UP001305779"/>
    </source>
</evidence>
<evidence type="ECO:0000256" key="2">
    <source>
        <dbReference type="ARBA" id="ARBA00023026"/>
    </source>
</evidence>
<evidence type="ECO:0008006" key="5">
    <source>
        <dbReference type="Google" id="ProtNLM"/>
    </source>
</evidence>
<gene>
    <name evidence="3" type="ORF">PRZ48_013230</name>
</gene>
<evidence type="ECO:0000256" key="1">
    <source>
        <dbReference type="ARBA" id="ARBA00005254"/>
    </source>
</evidence>
<reference evidence="3 4" key="1">
    <citation type="journal article" date="2023" name="G3 (Bethesda)">
        <title>A chromosome-level genome assembly of Zasmidium syzygii isolated from banana leaves.</title>
        <authorList>
            <person name="van Westerhoven A.C."/>
            <person name="Mehrabi R."/>
            <person name="Talebi R."/>
            <person name="Steentjes M.B.F."/>
            <person name="Corcolon B."/>
            <person name="Chong P.A."/>
            <person name="Kema G.H.J."/>
            <person name="Seidl M.F."/>
        </authorList>
    </citation>
    <scope>NUCLEOTIDE SEQUENCE [LARGE SCALE GENOMIC DNA]</scope>
    <source>
        <strain evidence="3 4">P124</strain>
    </source>
</reference>
<dbReference type="InterPro" id="IPR029045">
    <property type="entry name" value="ClpP/crotonase-like_dom_sf"/>
</dbReference>
<name>A0ABR0E3G5_ZASCE</name>
<proteinExistence type="inferred from homology"/>
<dbReference type="PANTHER" id="PTHR43684">
    <property type="match status" value="1"/>
</dbReference>
<protein>
    <recommendedName>
        <fullName evidence="5">Enoyl-CoA hydratase</fullName>
    </recommendedName>
</protein>
<dbReference type="InterPro" id="IPR051053">
    <property type="entry name" value="ECH/Chromodomain_protein"/>
</dbReference>
<comment type="caution">
    <text evidence="3">The sequence shown here is derived from an EMBL/GenBank/DDBJ whole genome shotgun (WGS) entry which is preliminary data.</text>
</comment>
<dbReference type="InterPro" id="IPR001753">
    <property type="entry name" value="Enoyl-CoA_hydra/iso"/>
</dbReference>
<dbReference type="EMBL" id="JAXOVC010000011">
    <property type="protein sequence ID" value="KAK4495962.1"/>
    <property type="molecule type" value="Genomic_DNA"/>
</dbReference>
<dbReference type="Gene3D" id="1.10.12.10">
    <property type="entry name" value="Lyase 2-enoyl-coa Hydratase, Chain A, domain 2"/>
    <property type="match status" value="1"/>
</dbReference>
<dbReference type="PANTHER" id="PTHR43684:SF4">
    <property type="entry name" value="ENOYL-COA HYDRATASE_ISOMERASE FAMILY PROTEIN (AFU_ORTHOLOGUE AFUA_1G01890)"/>
    <property type="match status" value="1"/>
</dbReference>
<evidence type="ECO:0000313" key="3">
    <source>
        <dbReference type="EMBL" id="KAK4495962.1"/>
    </source>
</evidence>